<dbReference type="AlphaFoldDB" id="A0A834IWL6"/>
<comment type="caution">
    <text evidence="1">The sequence shown here is derived from an EMBL/GenBank/DDBJ whole genome shotgun (WGS) entry which is preliminary data.</text>
</comment>
<evidence type="ECO:0000313" key="1">
    <source>
        <dbReference type="EMBL" id="KAF7286368.1"/>
    </source>
</evidence>
<dbReference type="Proteomes" id="UP000625711">
    <property type="component" value="Unassembled WGS sequence"/>
</dbReference>
<name>A0A834IWL6_RHYFE</name>
<dbReference type="OrthoDB" id="6630968at2759"/>
<keyword evidence="2" id="KW-1185">Reference proteome</keyword>
<gene>
    <name evidence="1" type="ORF">GWI33_005664</name>
</gene>
<organism evidence="1 2">
    <name type="scientific">Rhynchophorus ferrugineus</name>
    <name type="common">Red palm weevil</name>
    <name type="synonym">Curculio ferrugineus</name>
    <dbReference type="NCBI Taxonomy" id="354439"/>
    <lineage>
        <taxon>Eukaryota</taxon>
        <taxon>Metazoa</taxon>
        <taxon>Ecdysozoa</taxon>
        <taxon>Arthropoda</taxon>
        <taxon>Hexapoda</taxon>
        <taxon>Insecta</taxon>
        <taxon>Pterygota</taxon>
        <taxon>Neoptera</taxon>
        <taxon>Endopterygota</taxon>
        <taxon>Coleoptera</taxon>
        <taxon>Polyphaga</taxon>
        <taxon>Cucujiformia</taxon>
        <taxon>Curculionidae</taxon>
        <taxon>Dryophthorinae</taxon>
        <taxon>Rhynchophorus</taxon>
    </lineage>
</organism>
<reference evidence="1" key="1">
    <citation type="submission" date="2020-08" db="EMBL/GenBank/DDBJ databases">
        <title>Genome sequencing and assembly of the red palm weevil Rhynchophorus ferrugineus.</title>
        <authorList>
            <person name="Dias G.B."/>
            <person name="Bergman C.M."/>
            <person name="Manee M."/>
        </authorList>
    </citation>
    <scope>NUCLEOTIDE SEQUENCE</scope>
    <source>
        <strain evidence="1">AA-2017</strain>
        <tissue evidence="1">Whole larva</tissue>
    </source>
</reference>
<evidence type="ECO:0000313" key="2">
    <source>
        <dbReference type="Proteomes" id="UP000625711"/>
    </source>
</evidence>
<dbReference type="EMBL" id="JAACXV010000027">
    <property type="protein sequence ID" value="KAF7286368.1"/>
    <property type="molecule type" value="Genomic_DNA"/>
</dbReference>
<sequence>MRPQEDLYWNAVESDSEESLKDYHAIPPAKQPYIDPWDLENYAYIREHLDSMELSSNQSVPLEGSSGSGGEFGEANSHSFFYVPGTKRLSEKERNSRILDIPGDYADIDEVQYISRNMSDKRRHYYDLEENPYEDALRDNSVFGIYDQAGRFRRVTVPISVNAKYKSQLDRNLSSSTGDYTDEDPYSKHDIYSKLDEMTQHTDQTMPIYDDVRRIRRKPKNFGLTNYGHLKIDYSISWNDLNKYIRYNS</sequence>
<proteinExistence type="predicted"/>
<accession>A0A834IWL6</accession>
<protein>
    <submittedName>
        <fullName evidence="1">Uncharacterized protein</fullName>
    </submittedName>
</protein>